<dbReference type="InterPro" id="IPR000412">
    <property type="entry name" value="ABC_2_transport"/>
</dbReference>
<comment type="caution">
    <text evidence="8">The sequence shown here is derived from an EMBL/GenBank/DDBJ whole genome shotgun (WGS) entry which is preliminary data.</text>
</comment>
<evidence type="ECO:0000313" key="8">
    <source>
        <dbReference type="EMBL" id="MXG90761.1"/>
    </source>
</evidence>
<accession>A0A6L7F1K0</accession>
<dbReference type="PROSITE" id="PS51012">
    <property type="entry name" value="ABC_TM2"/>
    <property type="match status" value="1"/>
</dbReference>
<feature type="transmembrane region" description="Helical" evidence="6">
    <location>
        <begin position="60"/>
        <end position="83"/>
    </location>
</feature>
<evidence type="ECO:0000256" key="4">
    <source>
        <dbReference type="ARBA" id="ARBA00023136"/>
    </source>
</evidence>
<dbReference type="GO" id="GO:0140359">
    <property type="term" value="F:ABC-type transporter activity"/>
    <property type="evidence" value="ECO:0007669"/>
    <property type="project" value="InterPro"/>
</dbReference>
<keyword evidence="9" id="KW-1185">Reference proteome</keyword>
<evidence type="ECO:0000256" key="5">
    <source>
        <dbReference type="ARBA" id="ARBA00023251"/>
    </source>
</evidence>
<dbReference type="PANTHER" id="PTHR43229">
    <property type="entry name" value="NODULATION PROTEIN J"/>
    <property type="match status" value="1"/>
</dbReference>
<keyword evidence="3 6" id="KW-1133">Transmembrane helix</keyword>
<feature type="transmembrane region" description="Helical" evidence="6">
    <location>
        <begin position="260"/>
        <end position="279"/>
    </location>
</feature>
<dbReference type="AlphaFoldDB" id="A0A6L7F1K0"/>
<feature type="domain" description="ABC transmembrane type-2" evidence="7">
    <location>
        <begin position="58"/>
        <end position="285"/>
    </location>
</feature>
<proteinExistence type="inferred from homology"/>
<feature type="transmembrane region" description="Helical" evidence="6">
    <location>
        <begin position="145"/>
        <end position="163"/>
    </location>
</feature>
<evidence type="ECO:0000256" key="3">
    <source>
        <dbReference type="ARBA" id="ARBA00022989"/>
    </source>
</evidence>
<dbReference type="InterPro" id="IPR013525">
    <property type="entry name" value="ABC2_TM"/>
</dbReference>
<feature type="transmembrane region" description="Helical" evidence="6">
    <location>
        <begin position="205"/>
        <end position="222"/>
    </location>
</feature>
<evidence type="ECO:0000313" key="9">
    <source>
        <dbReference type="Proteomes" id="UP000473325"/>
    </source>
</evidence>
<feature type="transmembrane region" description="Helical" evidence="6">
    <location>
        <begin position="89"/>
        <end position="111"/>
    </location>
</feature>
<dbReference type="GO" id="GO:0043190">
    <property type="term" value="C:ATP-binding cassette (ABC) transporter complex"/>
    <property type="evidence" value="ECO:0007669"/>
    <property type="project" value="InterPro"/>
</dbReference>
<protein>
    <recommendedName>
        <fullName evidence="6">Transport permease protein</fullName>
    </recommendedName>
</protein>
<name>A0A6L7F1K0_9ACTN</name>
<dbReference type="InterPro" id="IPR047817">
    <property type="entry name" value="ABC2_TM_bact-type"/>
</dbReference>
<dbReference type="GO" id="GO:0046677">
    <property type="term" value="P:response to antibiotic"/>
    <property type="evidence" value="ECO:0007669"/>
    <property type="project" value="UniProtKB-KW"/>
</dbReference>
<sequence length="286" mass="30133">MSATTEHRHPGDPGAGTVTARTADGAATLATRPTVSDTVSQTLALAWRALKKMQRNFEQMFDVTIQPILFTAMFAGIFGGAISGSVEEYLPLIITGLIGQTVLTACVATGVQIREDMDKGVFDRFKSLPIARIAPLAGPMLADMLRYLIASLLTFATGIALGYRPGGGVLGVLGAIALAVLTGWSMAWIFAWFGTVGRSAQGVQGISLMILFPLTFLSNAFVQPATMPGWLEAFAKVNPVSLVITAIRDLANDGAVTANVAWALLGCAVVVAVFAPLAVRSYGRRM</sequence>
<comment type="similarity">
    <text evidence="6">Belongs to the ABC-2 integral membrane protein family.</text>
</comment>
<dbReference type="InterPro" id="IPR051784">
    <property type="entry name" value="Nod_factor_ABC_transporter"/>
</dbReference>
<feature type="transmembrane region" description="Helical" evidence="6">
    <location>
        <begin position="169"/>
        <end position="193"/>
    </location>
</feature>
<evidence type="ECO:0000256" key="6">
    <source>
        <dbReference type="RuleBase" id="RU361157"/>
    </source>
</evidence>
<comment type="subcellular location">
    <subcellularLocation>
        <location evidence="6">Cell membrane</location>
        <topology evidence="6">Multi-pass membrane protein</topology>
    </subcellularLocation>
    <subcellularLocation>
        <location evidence="1">Membrane</location>
        <topology evidence="1">Multi-pass membrane protein</topology>
    </subcellularLocation>
</comment>
<gene>
    <name evidence="8" type="ORF">GRQ65_14525</name>
</gene>
<organism evidence="8 9">
    <name type="scientific">Nocardioides flavescens</name>
    <dbReference type="NCBI Taxonomy" id="2691959"/>
    <lineage>
        <taxon>Bacteria</taxon>
        <taxon>Bacillati</taxon>
        <taxon>Actinomycetota</taxon>
        <taxon>Actinomycetes</taxon>
        <taxon>Propionibacteriales</taxon>
        <taxon>Nocardioidaceae</taxon>
        <taxon>Nocardioides</taxon>
    </lineage>
</organism>
<dbReference type="EMBL" id="WUEK01000008">
    <property type="protein sequence ID" value="MXG90761.1"/>
    <property type="molecule type" value="Genomic_DNA"/>
</dbReference>
<keyword evidence="4 6" id="KW-0472">Membrane</keyword>
<keyword evidence="2 6" id="KW-0812">Transmembrane</keyword>
<dbReference type="PIRSF" id="PIRSF006648">
    <property type="entry name" value="DrrB"/>
    <property type="match status" value="1"/>
</dbReference>
<dbReference type="Pfam" id="PF01061">
    <property type="entry name" value="ABC2_membrane"/>
    <property type="match status" value="1"/>
</dbReference>
<evidence type="ECO:0000256" key="2">
    <source>
        <dbReference type="ARBA" id="ARBA00022692"/>
    </source>
</evidence>
<keyword evidence="5" id="KW-0046">Antibiotic resistance</keyword>
<reference evidence="8 9" key="1">
    <citation type="submission" date="2019-12" db="EMBL/GenBank/DDBJ databases">
        <authorList>
            <person name="Kun Z."/>
        </authorList>
    </citation>
    <scope>NUCLEOTIDE SEQUENCE [LARGE SCALE GENOMIC DNA]</scope>
    <source>
        <strain evidence="8 9">YIM 123512</strain>
    </source>
</reference>
<keyword evidence="6" id="KW-0813">Transport</keyword>
<dbReference type="PANTHER" id="PTHR43229:SF2">
    <property type="entry name" value="NODULATION PROTEIN J"/>
    <property type="match status" value="1"/>
</dbReference>
<evidence type="ECO:0000256" key="1">
    <source>
        <dbReference type="ARBA" id="ARBA00004141"/>
    </source>
</evidence>
<evidence type="ECO:0000259" key="7">
    <source>
        <dbReference type="PROSITE" id="PS51012"/>
    </source>
</evidence>
<keyword evidence="6" id="KW-1003">Cell membrane</keyword>
<dbReference type="Proteomes" id="UP000473325">
    <property type="component" value="Unassembled WGS sequence"/>
</dbReference>